<dbReference type="PANTHER" id="PTHR30294:SF47">
    <property type="entry name" value="INNER MEMBRANE TRANSPORT PERMEASE YHHJ"/>
    <property type="match status" value="1"/>
</dbReference>
<dbReference type="InterPro" id="IPR013525">
    <property type="entry name" value="ABC2_TM"/>
</dbReference>
<dbReference type="EMBL" id="JANUGX010000002">
    <property type="protein sequence ID" value="MCS0587951.1"/>
    <property type="molecule type" value="Genomic_DNA"/>
</dbReference>
<evidence type="ECO:0000256" key="5">
    <source>
        <dbReference type="ARBA" id="ARBA00023136"/>
    </source>
</evidence>
<comment type="subcellular location">
    <subcellularLocation>
        <location evidence="1">Cell membrane</location>
        <topology evidence="1">Multi-pass membrane protein</topology>
    </subcellularLocation>
</comment>
<dbReference type="Gene3D" id="3.40.1710.10">
    <property type="entry name" value="abc type-2 transporter like domain"/>
    <property type="match status" value="1"/>
</dbReference>
<proteinExistence type="predicted"/>
<feature type="transmembrane region" description="Helical" evidence="6">
    <location>
        <begin position="243"/>
        <end position="267"/>
    </location>
</feature>
<dbReference type="PANTHER" id="PTHR30294">
    <property type="entry name" value="MEMBRANE COMPONENT OF ABC TRANSPORTER YHHJ-RELATED"/>
    <property type="match status" value="1"/>
</dbReference>
<comment type="caution">
    <text evidence="8">The sequence shown here is derived from an EMBL/GenBank/DDBJ whole genome shotgun (WGS) entry which is preliminary data.</text>
</comment>
<gene>
    <name evidence="8" type="ORF">NX782_01875</name>
</gene>
<evidence type="ECO:0000313" key="9">
    <source>
        <dbReference type="Proteomes" id="UP001205560"/>
    </source>
</evidence>
<evidence type="ECO:0000313" key="8">
    <source>
        <dbReference type="EMBL" id="MCS0587951.1"/>
    </source>
</evidence>
<feature type="domain" description="ABC-2 type transporter transmembrane" evidence="7">
    <location>
        <begin position="33"/>
        <end position="381"/>
    </location>
</feature>
<keyword evidence="3 6" id="KW-0812">Transmembrane</keyword>
<protein>
    <submittedName>
        <fullName evidence="8">ABC transporter permease</fullName>
    </submittedName>
</protein>
<evidence type="ECO:0000256" key="4">
    <source>
        <dbReference type="ARBA" id="ARBA00022989"/>
    </source>
</evidence>
<name>A0ABT2A188_9BURK</name>
<organism evidence="8 9">
    <name type="scientific">Massilia norwichensis</name>
    <dbReference type="NCBI Taxonomy" id="1442366"/>
    <lineage>
        <taxon>Bacteria</taxon>
        <taxon>Pseudomonadati</taxon>
        <taxon>Pseudomonadota</taxon>
        <taxon>Betaproteobacteria</taxon>
        <taxon>Burkholderiales</taxon>
        <taxon>Oxalobacteraceae</taxon>
        <taxon>Telluria group</taxon>
        <taxon>Massilia</taxon>
    </lineage>
</organism>
<evidence type="ECO:0000256" key="6">
    <source>
        <dbReference type="SAM" id="Phobius"/>
    </source>
</evidence>
<keyword evidence="2" id="KW-1003">Cell membrane</keyword>
<evidence type="ECO:0000259" key="7">
    <source>
        <dbReference type="Pfam" id="PF12698"/>
    </source>
</evidence>
<dbReference type="InterPro" id="IPR051449">
    <property type="entry name" value="ABC-2_transporter_component"/>
</dbReference>
<dbReference type="Proteomes" id="UP001205560">
    <property type="component" value="Unassembled WGS sequence"/>
</dbReference>
<feature type="transmembrane region" description="Helical" evidence="6">
    <location>
        <begin position="190"/>
        <end position="212"/>
    </location>
</feature>
<dbReference type="RefSeq" id="WP_258843802.1">
    <property type="nucleotide sequence ID" value="NZ_JANUGX010000002.1"/>
</dbReference>
<dbReference type="Pfam" id="PF12698">
    <property type="entry name" value="ABC2_membrane_3"/>
    <property type="match status" value="1"/>
</dbReference>
<feature type="transmembrane region" description="Helical" evidence="6">
    <location>
        <begin position="360"/>
        <end position="381"/>
    </location>
</feature>
<feature type="transmembrane region" description="Helical" evidence="6">
    <location>
        <begin position="304"/>
        <end position="323"/>
    </location>
</feature>
<reference evidence="8 9" key="1">
    <citation type="submission" date="2022-08" db="EMBL/GenBank/DDBJ databases">
        <title>Reclassification of Massilia species as members of the genera Telluria, Duganella, Pseudoduganella, Mokoshia gen. nov. and Zemynaea gen. nov. using orthogonal and non-orthogonal genome-based approaches.</title>
        <authorList>
            <person name="Bowman J.P."/>
        </authorList>
    </citation>
    <scope>NUCLEOTIDE SEQUENCE [LARGE SCALE GENOMIC DNA]</scope>
    <source>
        <strain evidence="8 9">LMG 28164</strain>
    </source>
</reference>
<evidence type="ECO:0000256" key="2">
    <source>
        <dbReference type="ARBA" id="ARBA00022475"/>
    </source>
</evidence>
<feature type="transmembrane region" description="Helical" evidence="6">
    <location>
        <begin position="28"/>
        <end position="48"/>
    </location>
</feature>
<feature type="transmembrane region" description="Helical" evidence="6">
    <location>
        <begin position="273"/>
        <end position="297"/>
    </location>
</feature>
<evidence type="ECO:0000256" key="1">
    <source>
        <dbReference type="ARBA" id="ARBA00004651"/>
    </source>
</evidence>
<accession>A0ABT2A188</accession>
<keyword evidence="4 6" id="KW-1133">Transmembrane helix</keyword>
<keyword evidence="5 6" id="KW-0472">Membrane</keyword>
<evidence type="ECO:0000256" key="3">
    <source>
        <dbReference type="ARBA" id="ARBA00022692"/>
    </source>
</evidence>
<sequence length="396" mass="42218">MAAAASRFHSLWSASLAREWARLRADRWDLAMLGWIPLVLYLLTWWIFSAGIARELPLAVRDLDYSSQSRGLLRMLDQSPGLQPLPVASDADALAALRAGRVFGILSIPQHMGERLSRGEHVTLGWAYNAQYPSHTGAMTRDVRAVVATLSAGAELQGRAKRGSAGVQAMQQLEPVATRPMGLFNESGSIVPSLALPAVWSLLHIFVALAALTAVGRELRNATVPEWLATADGRLGVALLAKLAIPLGVFLLQAVLVTLAFGALLGWPILGSAFAMALGTLLFILAYLALGVCVVAWSGSLRSALSACAFITAPAFAFSGQGFPMRAMPVAARAWAEALPLTHFLGLVNNTWLGGAPLRYSTSALAVLALFTVGFGAAAYLRLRTRVRQPGSWGRT</sequence>
<keyword evidence="9" id="KW-1185">Reference proteome</keyword>